<keyword evidence="2" id="KW-1185">Reference proteome</keyword>
<dbReference type="EMBL" id="CP027169">
    <property type="protein sequence ID" value="AVK04770.1"/>
    <property type="molecule type" value="Genomic_DNA"/>
</dbReference>
<reference evidence="1 2" key="1">
    <citation type="submission" date="2018-02" db="EMBL/GenBank/DDBJ databases">
        <title>FDA/CDC Antimicrobial Resistant Isolate Bank Genome Sequencing.</title>
        <authorList>
            <person name="Benahmed F.H."/>
            <person name="Lutgring J.D."/>
            <person name="Yoo B."/>
            <person name="Machado M."/>
            <person name="Brown A."/>
            <person name="McAllister G."/>
            <person name="Perry A."/>
            <person name="Halpin A.L."/>
            <person name="Vavikolanu K."/>
            <person name="Ott S."/>
            <person name="Zhao X."/>
            <person name="Tallon L.J."/>
            <person name="Sadzewicz L."/>
            <person name="Aluvathingal J."/>
            <person name="Nadendla S."/>
            <person name="Voskania-kordi A."/>
            <person name="Simonyan V."/>
            <person name="Patel J."/>
            <person name="Shawar R.M."/>
        </authorList>
    </citation>
    <scope>NUCLEOTIDE SEQUENCE [LARGE SCALE GENOMIC DNA]</scope>
    <source>
        <strain evidence="1 2">AR_0356</strain>
    </source>
</reference>
<dbReference type="AlphaFoldDB" id="A0A2R3ISA1"/>
<organism evidence="1 2">
    <name type="scientific">Pseudomonas paraeruginosa</name>
    <dbReference type="NCBI Taxonomy" id="2994495"/>
    <lineage>
        <taxon>Bacteria</taxon>
        <taxon>Pseudomonadati</taxon>
        <taxon>Pseudomonadota</taxon>
        <taxon>Gammaproteobacteria</taxon>
        <taxon>Pseudomonadales</taxon>
        <taxon>Pseudomonadaceae</taxon>
        <taxon>Pseudomonas</taxon>
    </lineage>
</organism>
<accession>A0A2R3ISA1</accession>
<evidence type="ECO:0000313" key="1">
    <source>
        <dbReference type="EMBL" id="AVK04770.1"/>
    </source>
</evidence>
<proteinExistence type="predicted"/>
<dbReference type="Proteomes" id="UP000238390">
    <property type="component" value="Chromosome"/>
</dbReference>
<protein>
    <submittedName>
        <fullName evidence="1">Uncharacterized protein</fullName>
    </submittedName>
</protein>
<sequence>MGGAHHQHGVTPFSDNDDCCIHARDRGTILCHGVDHPAGK</sequence>
<gene>
    <name evidence="1" type="ORF">CSB93_5844</name>
</gene>
<evidence type="ECO:0000313" key="2">
    <source>
        <dbReference type="Proteomes" id="UP000238390"/>
    </source>
</evidence>
<name>A0A2R3ISA1_9PSED</name>